<name>A0A8J0SJX7_XENTR</name>
<dbReference type="PANTHER" id="PTHR45828:SF46">
    <property type="entry name" value="FERRIC-CHELATE REDUCTASE 1 ISOFORM X1"/>
    <property type="match status" value="1"/>
</dbReference>
<dbReference type="PROSITE" id="PS51019">
    <property type="entry name" value="REELIN"/>
    <property type="match status" value="1"/>
</dbReference>
<sequence>MDSALQTTIILLSICSLHVAAYPNGKVEVACGTMEPNHGASPQTSAAPYSLVVSNTTYGNGQSITVTLNNTSQGIPFEGFLIQARAVGGHKPLGTFQVSDSAAQTLTCNTANSAVSHTSDANKTHIQVTWLGPKTKETIEIRATVVQSAKVYWVSVQSPKLSYSGGVRLLAPALSQLLLGTSVLLLALLTV</sequence>
<dbReference type="FunFam" id="2.60.40.4060:FF:000003">
    <property type="entry name" value="Ferric chelate reductase 1"/>
    <property type="match status" value="1"/>
</dbReference>
<dbReference type="AlphaFoldDB" id="A0A8J0SJX7"/>
<feature type="domain" description="Reelin" evidence="3">
    <location>
        <begin position="12"/>
        <end position="178"/>
    </location>
</feature>
<dbReference type="OrthoDB" id="2419613at2759"/>
<evidence type="ECO:0000256" key="1">
    <source>
        <dbReference type="ARBA" id="ARBA00009195"/>
    </source>
</evidence>
<evidence type="ECO:0000313" key="4">
    <source>
        <dbReference type="Proteomes" id="UP000008143"/>
    </source>
</evidence>
<dbReference type="GeneID" id="105947222"/>
<dbReference type="Gene3D" id="2.60.40.4060">
    <property type="entry name" value="Reeler domain"/>
    <property type="match status" value="1"/>
</dbReference>
<evidence type="ECO:0000313" key="5">
    <source>
        <dbReference type="RefSeq" id="XP_012817658.1"/>
    </source>
</evidence>
<dbReference type="AGR" id="Xenbase:XB-GENE-29089491"/>
<dbReference type="PANTHER" id="PTHR45828">
    <property type="entry name" value="CYTOCHROME B561/FERRIC REDUCTASE TRANSMEMBRANE"/>
    <property type="match status" value="1"/>
</dbReference>
<dbReference type="InterPro" id="IPR002861">
    <property type="entry name" value="Reeler_dom"/>
</dbReference>
<keyword evidence="4" id="KW-1185">Reference proteome</keyword>
<evidence type="ECO:0000313" key="6">
    <source>
        <dbReference type="Xenbase" id="XB-GENE-29089491"/>
    </source>
</evidence>
<gene>
    <name evidence="5 6" type="primary">LOC105947222</name>
</gene>
<reference evidence="5" key="1">
    <citation type="submission" date="2025-08" db="UniProtKB">
        <authorList>
            <consortium name="RefSeq"/>
        </authorList>
    </citation>
    <scope>IDENTIFICATION</scope>
    <source>
        <strain evidence="5">Nigerian</strain>
        <tissue evidence="5">Liver and blood</tissue>
    </source>
</reference>
<dbReference type="KEGG" id="xtr:105947222"/>
<dbReference type="Xenbase" id="XB-GENE-29089491">
    <property type="gene designation" value="LOC105947222"/>
</dbReference>
<dbReference type="CDD" id="cd08544">
    <property type="entry name" value="Reeler"/>
    <property type="match status" value="1"/>
</dbReference>
<dbReference type="Pfam" id="PF02014">
    <property type="entry name" value="Reeler"/>
    <property type="match status" value="1"/>
</dbReference>
<evidence type="ECO:0000256" key="2">
    <source>
        <dbReference type="SAM" id="SignalP"/>
    </source>
</evidence>
<dbReference type="InterPro" id="IPR051237">
    <property type="entry name" value="Ferric-chelate_Red/DefProt"/>
</dbReference>
<proteinExistence type="inferred from homology"/>
<comment type="similarity">
    <text evidence="1">Belongs to the FRRS1 family.</text>
</comment>
<dbReference type="RefSeq" id="XP_012817658.1">
    <property type="nucleotide sequence ID" value="XM_012962204.3"/>
</dbReference>
<feature type="signal peptide" evidence="2">
    <location>
        <begin position="1"/>
        <end position="21"/>
    </location>
</feature>
<keyword evidence="2" id="KW-0732">Signal</keyword>
<feature type="chain" id="PRO_5035164684" evidence="2">
    <location>
        <begin position="22"/>
        <end position="191"/>
    </location>
</feature>
<dbReference type="InterPro" id="IPR042307">
    <property type="entry name" value="Reeler_sf"/>
</dbReference>
<organism evidence="4 5">
    <name type="scientific">Xenopus tropicalis</name>
    <name type="common">Western clawed frog</name>
    <name type="synonym">Silurana tropicalis</name>
    <dbReference type="NCBI Taxonomy" id="8364"/>
    <lineage>
        <taxon>Eukaryota</taxon>
        <taxon>Metazoa</taxon>
        <taxon>Chordata</taxon>
        <taxon>Craniata</taxon>
        <taxon>Vertebrata</taxon>
        <taxon>Euteleostomi</taxon>
        <taxon>Amphibia</taxon>
        <taxon>Batrachia</taxon>
        <taxon>Anura</taxon>
        <taxon>Pipoidea</taxon>
        <taxon>Pipidae</taxon>
        <taxon>Xenopodinae</taxon>
        <taxon>Xenopus</taxon>
        <taxon>Silurana</taxon>
    </lineage>
</organism>
<dbReference type="OMA" id="WINVRSN"/>
<protein>
    <submittedName>
        <fullName evidence="5">Ferric-chelate reductase 1 isoform X1</fullName>
    </submittedName>
</protein>
<evidence type="ECO:0000259" key="3">
    <source>
        <dbReference type="PROSITE" id="PS51019"/>
    </source>
</evidence>
<dbReference type="GO" id="GO:0016020">
    <property type="term" value="C:membrane"/>
    <property type="evidence" value="ECO:0000318"/>
    <property type="project" value="GO_Central"/>
</dbReference>
<accession>A0A8J0SJX7</accession>
<dbReference type="Proteomes" id="UP000008143">
    <property type="component" value="Chromosome 4"/>
</dbReference>